<dbReference type="GO" id="GO:0030600">
    <property type="term" value="F:feruloyl esterase activity"/>
    <property type="evidence" value="ECO:0007669"/>
    <property type="project" value="UniProtKB-EC"/>
</dbReference>
<evidence type="ECO:0000256" key="2">
    <source>
        <dbReference type="ARBA" id="ARBA00013091"/>
    </source>
</evidence>
<keyword evidence="7" id="KW-0119">Carbohydrate metabolism</keyword>
<dbReference type="OrthoDB" id="424610at2759"/>
<dbReference type="PANTHER" id="PTHR38050:SF2">
    <property type="entry name" value="FERULOYL ESTERASE C-RELATED"/>
    <property type="match status" value="1"/>
</dbReference>
<dbReference type="GO" id="GO:0045493">
    <property type="term" value="P:xylan catabolic process"/>
    <property type="evidence" value="ECO:0007669"/>
    <property type="project" value="UniProtKB-KW"/>
</dbReference>
<evidence type="ECO:0000256" key="5">
    <source>
        <dbReference type="ARBA" id="ARBA00022729"/>
    </source>
</evidence>
<sequence>MVYPNGVGGSWAGANYSEVSIDEDLQFVSDLLDEIRLDYCVDDSRIYATGMSNGGTFVNVIACSPLGDQFAAFAPASGAYYTDTSGVSGCTPARSPLPMLSIHGGNDGSVSYTGGEGSGGLLPPISDWLGWWAERSGCTDEKIEDSFEGDVHHSTWTCGDGVEGLLQHWKVDSMGHCWASTEINFSQIAAGEGPTHIQANDIIMEFFDQYTKP</sequence>
<dbReference type="AlphaFoldDB" id="M7TF75"/>
<keyword evidence="6" id="KW-0378">Hydrolase</keyword>
<evidence type="ECO:0000256" key="7">
    <source>
        <dbReference type="ARBA" id="ARBA00023277"/>
    </source>
</evidence>
<proteinExistence type="predicted"/>
<dbReference type="Proteomes" id="UP000012174">
    <property type="component" value="Unassembled WGS sequence"/>
</dbReference>
<organism evidence="10 11">
    <name type="scientific">Eutypa lata (strain UCR-EL1)</name>
    <name type="common">Grapevine dieback disease fungus</name>
    <name type="synonym">Eutypa armeniacae</name>
    <dbReference type="NCBI Taxonomy" id="1287681"/>
    <lineage>
        <taxon>Eukaryota</taxon>
        <taxon>Fungi</taxon>
        <taxon>Dikarya</taxon>
        <taxon>Ascomycota</taxon>
        <taxon>Pezizomycotina</taxon>
        <taxon>Sordariomycetes</taxon>
        <taxon>Xylariomycetidae</taxon>
        <taxon>Xylariales</taxon>
        <taxon>Diatrypaceae</taxon>
        <taxon>Eutypa</taxon>
    </lineage>
</organism>
<keyword evidence="5" id="KW-0732">Signal</keyword>
<gene>
    <name evidence="10" type="ORF">UCREL1_4405</name>
</gene>
<dbReference type="PANTHER" id="PTHR38050">
    <property type="match status" value="1"/>
</dbReference>
<name>M7TF75_EUTLA</name>
<evidence type="ECO:0000313" key="11">
    <source>
        <dbReference type="Proteomes" id="UP000012174"/>
    </source>
</evidence>
<dbReference type="GO" id="GO:0005576">
    <property type="term" value="C:extracellular region"/>
    <property type="evidence" value="ECO:0007669"/>
    <property type="project" value="UniProtKB-SubCell"/>
</dbReference>
<dbReference type="HOGENOM" id="CLU_027551_3_0_1"/>
<dbReference type="KEGG" id="ela:UCREL1_4405"/>
<dbReference type="Gene3D" id="3.40.50.1820">
    <property type="entry name" value="alpha/beta hydrolase"/>
    <property type="match status" value="1"/>
</dbReference>
<evidence type="ECO:0000256" key="6">
    <source>
        <dbReference type="ARBA" id="ARBA00022801"/>
    </source>
</evidence>
<evidence type="ECO:0000256" key="4">
    <source>
        <dbReference type="ARBA" id="ARBA00022651"/>
    </source>
</evidence>
<dbReference type="SUPFAM" id="SSF53474">
    <property type="entry name" value="alpha/beta-Hydrolases"/>
    <property type="match status" value="1"/>
</dbReference>
<evidence type="ECO:0000256" key="9">
    <source>
        <dbReference type="ARBA" id="ARBA00034075"/>
    </source>
</evidence>
<dbReference type="EC" id="3.1.1.73" evidence="2"/>
<evidence type="ECO:0000256" key="1">
    <source>
        <dbReference type="ARBA" id="ARBA00004613"/>
    </source>
</evidence>
<dbReference type="OMA" id="HCWASTE"/>
<evidence type="ECO:0000256" key="3">
    <source>
        <dbReference type="ARBA" id="ARBA00022525"/>
    </source>
</evidence>
<protein>
    <recommendedName>
        <fullName evidence="2">feruloyl esterase</fullName>
        <ecNumber evidence="2">3.1.1.73</ecNumber>
    </recommendedName>
</protein>
<evidence type="ECO:0000256" key="8">
    <source>
        <dbReference type="ARBA" id="ARBA00023326"/>
    </source>
</evidence>
<keyword evidence="3" id="KW-0964">Secreted</keyword>
<keyword evidence="4" id="KW-0858">Xylan degradation</keyword>
<dbReference type="eggNOG" id="ENOG502SBTI">
    <property type="taxonomic scope" value="Eukaryota"/>
</dbReference>
<keyword evidence="8" id="KW-0624">Polysaccharide degradation</keyword>
<dbReference type="InterPro" id="IPR043595">
    <property type="entry name" value="FaeB/C/D"/>
</dbReference>
<reference evidence="11" key="1">
    <citation type="journal article" date="2013" name="Genome Announc.">
        <title>Draft genome sequence of the grapevine dieback fungus Eutypa lata UCR-EL1.</title>
        <authorList>
            <person name="Blanco-Ulate B."/>
            <person name="Rolshausen P.E."/>
            <person name="Cantu D."/>
        </authorList>
    </citation>
    <scope>NUCLEOTIDE SEQUENCE [LARGE SCALE GENOMIC DNA]</scope>
    <source>
        <strain evidence="11">UCR-EL1</strain>
    </source>
</reference>
<accession>M7TF75</accession>
<keyword evidence="11" id="KW-1185">Reference proteome</keyword>
<comment type="catalytic activity">
    <reaction evidence="9">
        <text>feruloyl-polysaccharide + H2O = ferulate + polysaccharide.</text>
        <dbReference type="EC" id="3.1.1.73"/>
    </reaction>
</comment>
<comment type="subcellular location">
    <subcellularLocation>
        <location evidence="1">Secreted</location>
    </subcellularLocation>
</comment>
<evidence type="ECO:0000313" key="10">
    <source>
        <dbReference type="EMBL" id="EMR68581.1"/>
    </source>
</evidence>
<dbReference type="EMBL" id="KB706212">
    <property type="protein sequence ID" value="EMR68581.1"/>
    <property type="molecule type" value="Genomic_DNA"/>
</dbReference>
<dbReference type="InterPro" id="IPR029058">
    <property type="entry name" value="AB_hydrolase_fold"/>
</dbReference>